<evidence type="ECO:0000256" key="4">
    <source>
        <dbReference type="ARBA" id="ARBA00022989"/>
    </source>
</evidence>
<comment type="subcellular location">
    <subcellularLocation>
        <location evidence="1 6">Membrane</location>
        <topology evidence="1 6">Multi-pass membrane protein</topology>
    </subcellularLocation>
</comment>
<protein>
    <recommendedName>
        <fullName evidence="6">GDT1 family protein</fullName>
    </recommendedName>
</protein>
<dbReference type="PANTHER" id="PTHR12608">
    <property type="entry name" value="TRANSMEMBRANE PROTEIN HTP-1 RELATED"/>
    <property type="match status" value="1"/>
</dbReference>
<feature type="transmembrane region" description="Helical" evidence="6">
    <location>
        <begin position="97"/>
        <end position="112"/>
    </location>
</feature>
<feature type="transmembrane region" description="Helical" evidence="6">
    <location>
        <begin position="37"/>
        <end position="61"/>
    </location>
</feature>
<evidence type="ECO:0000256" key="3">
    <source>
        <dbReference type="ARBA" id="ARBA00022692"/>
    </source>
</evidence>
<evidence type="ECO:0000313" key="7">
    <source>
        <dbReference type="EMBL" id="GAA4337609.1"/>
    </source>
</evidence>
<keyword evidence="8" id="KW-1185">Reference proteome</keyword>
<dbReference type="RefSeq" id="WP_345251018.1">
    <property type="nucleotide sequence ID" value="NZ_BAABFO010000017.1"/>
</dbReference>
<accession>A0ABP8HDF4</accession>
<gene>
    <name evidence="7" type="ORF">GCM10023144_33530</name>
</gene>
<evidence type="ECO:0000256" key="6">
    <source>
        <dbReference type="RuleBase" id="RU365102"/>
    </source>
</evidence>
<evidence type="ECO:0000256" key="1">
    <source>
        <dbReference type="ARBA" id="ARBA00004141"/>
    </source>
</evidence>
<comment type="similarity">
    <text evidence="2 6">Belongs to the GDT1 family.</text>
</comment>
<evidence type="ECO:0000313" key="8">
    <source>
        <dbReference type="Proteomes" id="UP001501671"/>
    </source>
</evidence>
<comment type="caution">
    <text evidence="7">The sequence shown here is derived from an EMBL/GenBank/DDBJ whole genome shotgun (WGS) entry which is preliminary data.</text>
</comment>
<keyword evidence="3 6" id="KW-0812">Transmembrane</keyword>
<dbReference type="Pfam" id="PF01169">
    <property type="entry name" value="GDT1"/>
    <property type="match status" value="2"/>
</dbReference>
<reference evidence="8" key="1">
    <citation type="journal article" date="2019" name="Int. J. Syst. Evol. Microbiol.">
        <title>The Global Catalogue of Microorganisms (GCM) 10K type strain sequencing project: providing services to taxonomists for standard genome sequencing and annotation.</title>
        <authorList>
            <consortium name="The Broad Institute Genomics Platform"/>
            <consortium name="The Broad Institute Genome Sequencing Center for Infectious Disease"/>
            <person name="Wu L."/>
            <person name="Ma J."/>
        </authorList>
    </citation>
    <scope>NUCLEOTIDE SEQUENCE [LARGE SCALE GENOMIC DNA]</scope>
    <source>
        <strain evidence="8">JCM 17666</strain>
    </source>
</reference>
<dbReference type="InterPro" id="IPR001727">
    <property type="entry name" value="GDT1-like"/>
</dbReference>
<dbReference type="EMBL" id="BAABFO010000017">
    <property type="protein sequence ID" value="GAA4337609.1"/>
    <property type="molecule type" value="Genomic_DNA"/>
</dbReference>
<feature type="transmembrane region" description="Helical" evidence="6">
    <location>
        <begin position="67"/>
        <end position="85"/>
    </location>
</feature>
<evidence type="ECO:0000256" key="2">
    <source>
        <dbReference type="ARBA" id="ARBA00009190"/>
    </source>
</evidence>
<dbReference type="PANTHER" id="PTHR12608:SF1">
    <property type="entry name" value="TRANSMEMBRANE PROTEIN 165"/>
    <property type="match status" value="1"/>
</dbReference>
<evidence type="ECO:0000256" key="5">
    <source>
        <dbReference type="ARBA" id="ARBA00023136"/>
    </source>
</evidence>
<keyword evidence="5 6" id="KW-0472">Membrane</keyword>
<name>A0ABP8HDF4_9BURK</name>
<sequence length="188" mass="19678">MEAFLVSTGIVALAEIGDKTQLLALCLAARWRRPWPIVAGIFAATIVNHALAGAVGAWLASAVGPDAMRWILGLSFIAMAVWMLIPDKIDESCETPRGFGVFGATVIAFFLAEMGDKTQIATVALVAQFHAYASVVAGTTLGMMIANVPAVLLGDRLAHRLPVRLVHAVAALIFACLGVIALSGAVKL</sequence>
<proteinExistence type="inferred from homology"/>
<feature type="transmembrane region" description="Helical" evidence="6">
    <location>
        <begin position="165"/>
        <end position="186"/>
    </location>
</feature>
<dbReference type="Proteomes" id="UP001501671">
    <property type="component" value="Unassembled WGS sequence"/>
</dbReference>
<feature type="transmembrane region" description="Helical" evidence="6">
    <location>
        <begin position="132"/>
        <end position="153"/>
    </location>
</feature>
<organism evidence="7 8">
    <name type="scientific">Pigmentiphaga soli</name>
    <dbReference type="NCBI Taxonomy" id="1007095"/>
    <lineage>
        <taxon>Bacteria</taxon>
        <taxon>Pseudomonadati</taxon>
        <taxon>Pseudomonadota</taxon>
        <taxon>Betaproteobacteria</taxon>
        <taxon>Burkholderiales</taxon>
        <taxon>Alcaligenaceae</taxon>
        <taxon>Pigmentiphaga</taxon>
    </lineage>
</organism>
<keyword evidence="4 6" id="KW-1133">Transmembrane helix</keyword>